<dbReference type="Gene3D" id="1.20.1250.20">
    <property type="entry name" value="MFS general substrate transporter like domains"/>
    <property type="match status" value="1"/>
</dbReference>
<accession>A0A914VQX2</accession>
<reference evidence="8" key="1">
    <citation type="submission" date="2022-11" db="UniProtKB">
        <authorList>
            <consortium name="WormBaseParasite"/>
        </authorList>
    </citation>
    <scope>IDENTIFICATION</scope>
</reference>
<dbReference type="AlphaFoldDB" id="A0A914VQX2"/>
<keyword evidence="3 5" id="KW-1133">Transmembrane helix</keyword>
<protein>
    <submittedName>
        <fullName evidence="8">Major facilitator superfamily (MFS) profile domain-containing protein</fullName>
    </submittedName>
</protein>
<dbReference type="InterPro" id="IPR005828">
    <property type="entry name" value="MFS_sugar_transport-like"/>
</dbReference>
<dbReference type="InterPro" id="IPR020846">
    <property type="entry name" value="MFS_dom"/>
</dbReference>
<feature type="transmembrane region" description="Helical" evidence="5">
    <location>
        <begin position="371"/>
        <end position="393"/>
    </location>
</feature>
<dbReference type="InterPro" id="IPR036259">
    <property type="entry name" value="MFS_trans_sf"/>
</dbReference>
<dbReference type="GO" id="GO:0022857">
    <property type="term" value="F:transmembrane transporter activity"/>
    <property type="evidence" value="ECO:0007669"/>
    <property type="project" value="InterPro"/>
</dbReference>
<keyword evidence="2 5" id="KW-0812">Transmembrane</keyword>
<organism evidence="7 8">
    <name type="scientific">Plectus sambesii</name>
    <dbReference type="NCBI Taxonomy" id="2011161"/>
    <lineage>
        <taxon>Eukaryota</taxon>
        <taxon>Metazoa</taxon>
        <taxon>Ecdysozoa</taxon>
        <taxon>Nematoda</taxon>
        <taxon>Chromadorea</taxon>
        <taxon>Plectida</taxon>
        <taxon>Plectina</taxon>
        <taxon>Plectoidea</taxon>
        <taxon>Plectidae</taxon>
        <taxon>Plectus</taxon>
    </lineage>
</organism>
<dbReference type="GO" id="GO:0016020">
    <property type="term" value="C:membrane"/>
    <property type="evidence" value="ECO:0007669"/>
    <property type="project" value="UniProtKB-SubCell"/>
</dbReference>
<proteinExistence type="predicted"/>
<feature type="transmembrane region" description="Helical" evidence="5">
    <location>
        <begin position="405"/>
        <end position="424"/>
    </location>
</feature>
<feature type="transmembrane region" description="Helical" evidence="5">
    <location>
        <begin position="136"/>
        <end position="154"/>
    </location>
</feature>
<evidence type="ECO:0000256" key="4">
    <source>
        <dbReference type="ARBA" id="ARBA00023136"/>
    </source>
</evidence>
<dbReference type="SUPFAM" id="SSF103473">
    <property type="entry name" value="MFS general substrate transporter"/>
    <property type="match status" value="1"/>
</dbReference>
<evidence type="ECO:0000313" key="7">
    <source>
        <dbReference type="Proteomes" id="UP000887566"/>
    </source>
</evidence>
<keyword evidence="7" id="KW-1185">Reference proteome</keyword>
<dbReference type="Proteomes" id="UP000887566">
    <property type="component" value="Unplaced"/>
</dbReference>
<evidence type="ECO:0000256" key="5">
    <source>
        <dbReference type="SAM" id="Phobius"/>
    </source>
</evidence>
<dbReference type="PROSITE" id="PS00217">
    <property type="entry name" value="SUGAR_TRANSPORT_2"/>
    <property type="match status" value="1"/>
</dbReference>
<feature type="transmembrane region" description="Helical" evidence="5">
    <location>
        <begin position="193"/>
        <end position="214"/>
    </location>
</feature>
<sequence length="538" mass="60460">MVNMKSKSMANFEDFIKLGRYHMYFVLVMEFVIIAELTNMVFMVFGGAIPTIVSCGDVSFRNMTDKKAVCQELTTLKLTSNCTPEVEEEFISINYEWDLLCEGEDQVHNSLSVQMVGVMIGALIFGQISDLYGRKWTVIGTLTCLCGSGAASAFSTNLHIFFLFRAVIGFFLGGVMTVMYVFFVEILPYKHRLWIKTLVTWSPSYIVFSLLAYFAGTWRVLAVASNLLAAPGIILICFLNESPRWLIQQGRQKEAEDSLRSIAKWNKCVVDEDELKSIVEKEIVLNKQRHTAGTRYFFHHLFYSWKLMRYTAVMMIAWFTTGCISYGLLFNLGKLSGSLYLNSVFYGLVRYATAIIIAALDYFVKKIGRKVIQSFCLSVIIICFSAIFAVTYFEVSTQFASYVRILSLCAAAMTSPLWLLAYLLTAELYPTAVRNLANGYASTWARVAGIVAPQILSTSKLWAPAPYLVLILMAVVDLVAFDTMLPETKGKPLPEHMPPPEKCILNSCTRRGRAGAQVERTNSFTVYKFNESNANGSL</sequence>
<feature type="transmembrane region" description="Helical" evidence="5">
    <location>
        <begin position="21"/>
        <end position="45"/>
    </location>
</feature>
<dbReference type="WBParaSite" id="PSAMB.scaffold2319size23881.g17267.t1">
    <property type="protein sequence ID" value="PSAMB.scaffold2319size23881.g17267.t1"/>
    <property type="gene ID" value="PSAMB.scaffold2319size23881.g17267"/>
</dbReference>
<dbReference type="Pfam" id="PF00083">
    <property type="entry name" value="Sugar_tr"/>
    <property type="match status" value="1"/>
</dbReference>
<feature type="transmembrane region" description="Helical" evidence="5">
    <location>
        <begin position="461"/>
        <end position="481"/>
    </location>
</feature>
<feature type="transmembrane region" description="Helical" evidence="5">
    <location>
        <begin position="310"/>
        <end position="332"/>
    </location>
</feature>
<keyword evidence="4 5" id="KW-0472">Membrane</keyword>
<comment type="subcellular location">
    <subcellularLocation>
        <location evidence="1">Membrane</location>
        <topology evidence="1">Multi-pass membrane protein</topology>
    </subcellularLocation>
</comment>
<feature type="transmembrane region" description="Helical" evidence="5">
    <location>
        <begin position="220"/>
        <end position="239"/>
    </location>
</feature>
<evidence type="ECO:0000256" key="1">
    <source>
        <dbReference type="ARBA" id="ARBA00004141"/>
    </source>
</evidence>
<evidence type="ECO:0000313" key="8">
    <source>
        <dbReference type="WBParaSite" id="PSAMB.scaffold2319size23881.g17267.t1"/>
    </source>
</evidence>
<evidence type="ECO:0000256" key="3">
    <source>
        <dbReference type="ARBA" id="ARBA00022989"/>
    </source>
</evidence>
<feature type="domain" description="Major facilitator superfamily (MFS) profile" evidence="6">
    <location>
        <begin position="51"/>
        <end position="489"/>
    </location>
</feature>
<name>A0A914VQX2_9BILA</name>
<evidence type="ECO:0000259" key="6">
    <source>
        <dbReference type="PROSITE" id="PS50850"/>
    </source>
</evidence>
<feature type="transmembrane region" description="Helical" evidence="5">
    <location>
        <begin position="160"/>
        <end position="181"/>
    </location>
</feature>
<dbReference type="PANTHER" id="PTHR24064">
    <property type="entry name" value="SOLUTE CARRIER FAMILY 22 MEMBER"/>
    <property type="match status" value="1"/>
</dbReference>
<feature type="transmembrane region" description="Helical" evidence="5">
    <location>
        <begin position="344"/>
        <end position="364"/>
    </location>
</feature>
<dbReference type="PROSITE" id="PS50850">
    <property type="entry name" value="MFS"/>
    <property type="match status" value="1"/>
</dbReference>
<dbReference type="InterPro" id="IPR005829">
    <property type="entry name" value="Sugar_transporter_CS"/>
</dbReference>
<evidence type="ECO:0000256" key="2">
    <source>
        <dbReference type="ARBA" id="ARBA00022692"/>
    </source>
</evidence>